<dbReference type="InterPro" id="IPR011990">
    <property type="entry name" value="TPR-like_helical_dom_sf"/>
</dbReference>
<keyword evidence="6" id="KW-0808">Transferase</keyword>
<dbReference type="FunFam" id="3.30.40.10:FF:000127">
    <property type="entry name" value="E3 ubiquitin-protein ligase RNF181"/>
    <property type="match status" value="1"/>
</dbReference>
<evidence type="ECO:0000256" key="1">
    <source>
        <dbReference type="ARBA" id="ARBA00000900"/>
    </source>
</evidence>
<comment type="similarity">
    <text evidence="3">Belongs to the FIS1 family.</text>
</comment>
<proteinExistence type="inferred from homology"/>
<organism evidence="22 23">
    <name type="scientific">Talaromyces rugulosus</name>
    <name type="common">Penicillium rugulosum</name>
    <dbReference type="NCBI Taxonomy" id="121627"/>
    <lineage>
        <taxon>Eukaryota</taxon>
        <taxon>Fungi</taxon>
        <taxon>Dikarya</taxon>
        <taxon>Ascomycota</taxon>
        <taxon>Pezizomycotina</taxon>
        <taxon>Eurotiomycetes</taxon>
        <taxon>Eurotiomycetidae</taxon>
        <taxon>Eurotiales</taxon>
        <taxon>Trichocomaceae</taxon>
        <taxon>Talaromyces</taxon>
        <taxon>Talaromyces sect. Islandici</taxon>
    </lineage>
</organism>
<evidence type="ECO:0000256" key="3">
    <source>
        <dbReference type="ARBA" id="ARBA00008937"/>
    </source>
</evidence>
<evidence type="ECO:0000256" key="20">
    <source>
        <dbReference type="SAM" id="Phobius"/>
    </source>
</evidence>
<dbReference type="SUPFAM" id="SSF57850">
    <property type="entry name" value="RING/U-box"/>
    <property type="match status" value="1"/>
</dbReference>
<evidence type="ECO:0000256" key="9">
    <source>
        <dbReference type="ARBA" id="ARBA00022771"/>
    </source>
</evidence>
<keyword evidence="15" id="KW-0496">Mitochondrion</keyword>
<comment type="function">
    <text evidence="17">Has a role in mitochondrial fission. Has a role in outer membrane fission but not matrix separation.</text>
</comment>
<evidence type="ECO:0000256" key="8">
    <source>
        <dbReference type="ARBA" id="ARBA00022723"/>
    </source>
</evidence>
<name>A0A7H8QZJ8_TALRU</name>
<evidence type="ECO:0000256" key="10">
    <source>
        <dbReference type="ARBA" id="ARBA00022786"/>
    </source>
</evidence>
<feature type="compositionally biased region" description="Polar residues" evidence="19">
    <location>
        <begin position="363"/>
        <end position="376"/>
    </location>
</feature>
<dbReference type="RefSeq" id="XP_035344331.1">
    <property type="nucleotide sequence ID" value="XM_035488438.1"/>
</dbReference>
<evidence type="ECO:0000256" key="18">
    <source>
        <dbReference type="PROSITE-ProRule" id="PRU00175"/>
    </source>
</evidence>
<evidence type="ECO:0000256" key="19">
    <source>
        <dbReference type="SAM" id="MobiDB-lite"/>
    </source>
</evidence>
<keyword evidence="11" id="KW-1000">Mitochondrion outer membrane</keyword>
<evidence type="ECO:0000256" key="7">
    <source>
        <dbReference type="ARBA" id="ARBA00022692"/>
    </source>
</evidence>
<dbReference type="GO" id="GO:0000422">
    <property type="term" value="P:autophagy of mitochondrion"/>
    <property type="evidence" value="ECO:0007669"/>
    <property type="project" value="TreeGrafter"/>
</dbReference>
<keyword evidence="8" id="KW-0479">Metal-binding</keyword>
<reference evidence="23" key="1">
    <citation type="submission" date="2020-06" db="EMBL/GenBank/DDBJ databases">
        <title>A chromosome-scale genome assembly of Talaromyces rugulosus W13939.</title>
        <authorList>
            <person name="Wang B."/>
            <person name="Guo L."/>
            <person name="Ye K."/>
            <person name="Wang L."/>
        </authorList>
    </citation>
    <scope>NUCLEOTIDE SEQUENCE [LARGE SCALE GENOMIC DNA]</scope>
    <source>
        <strain evidence="23">W13939</strain>
    </source>
</reference>
<dbReference type="InterPro" id="IPR016543">
    <property type="entry name" value="Fis1"/>
</dbReference>
<keyword evidence="9 18" id="KW-0863">Zinc-finger</keyword>
<protein>
    <recommendedName>
        <fullName evidence="5">Mitochondrial fission 1 protein</fullName>
        <ecNumber evidence="4">2.3.2.27</ecNumber>
    </recommendedName>
</protein>
<sequence length="651" mass="71009">MYVSSTPAPWHCAPHAGMDTDCYLDAADAERPVSQTTLPATCIATNFPQPPETRRAPGSPRTVRKRRRLRRSPDQVQLCLATKGLIKSNIRSEQQEGVRLLSEIFRSAPERRRECLYYLALGNFKLGNYAEARRYNDLLIDHEPGNLQAASLRQLIDDKVAKEGLVGVAIVGGIALAAGLVGGFIRSFSLSLGSIVGLRIASRAFLRLLLPPDPPIEQNTEEPPADGFASASPPPLPPFSSRPSRSPRPPSDDSRYSMFNHNPWQNLDDEDDAQYNDSGNGPRLSRHSYRSPDGRITLTRTTITSGMPGGRRRSMGSPESIDTTDPFRQTIGSIFQEITGAYGPRSRGAFTPDREDPWDEENPSSPRDNYNSNAENRGQFGGGNFLRPPGLFPRDTNGRQPVNLPLTNLNDIFNIIRNEADPESMNRHNGEIHILGAGSGNQMHPLSLLVSLLSGGRMGGDAVYSQEELDHVISQLIDQNTNQGAPPATDTAIQSLPKTTINTEMLGAEGRAECSICMDPVELGTEVTQLPCKHWFHGECIESWLKQHNTCPHCRRGINEGDEAPGTRNNPMIIPSSPPNPQSSNDHSGSPYYGGRPQSFGSSSTFSGNGPGPRQGFSAPPEPDRNHPNQDESSSPGGGLSGWFRSHFGSN</sequence>
<feature type="region of interest" description="Disordered" evidence="19">
    <location>
        <begin position="562"/>
        <end position="651"/>
    </location>
</feature>
<feature type="region of interest" description="Disordered" evidence="19">
    <location>
        <begin position="215"/>
        <end position="403"/>
    </location>
</feature>
<dbReference type="InterPro" id="IPR028061">
    <property type="entry name" value="Fis1_TPR_C"/>
</dbReference>
<dbReference type="OrthoDB" id="8062037at2759"/>
<dbReference type="AlphaFoldDB" id="A0A7H8QZJ8"/>
<dbReference type="Pfam" id="PF14853">
    <property type="entry name" value="Fis1_TPR_C"/>
    <property type="match status" value="1"/>
</dbReference>
<comment type="subcellular location">
    <subcellularLocation>
        <location evidence="2">Mitochondrion outer membrane</location>
        <topology evidence="2">Single-pass membrane protein</topology>
    </subcellularLocation>
</comment>
<dbReference type="Gene3D" id="1.25.40.10">
    <property type="entry name" value="Tetratricopeptide repeat domain"/>
    <property type="match status" value="1"/>
</dbReference>
<dbReference type="CDD" id="cd12212">
    <property type="entry name" value="Fis1"/>
    <property type="match status" value="1"/>
</dbReference>
<feature type="transmembrane region" description="Helical" evidence="20">
    <location>
        <begin position="164"/>
        <end position="185"/>
    </location>
</feature>
<feature type="region of interest" description="Disordered" evidence="19">
    <location>
        <begin position="46"/>
        <end position="70"/>
    </location>
</feature>
<evidence type="ECO:0000256" key="2">
    <source>
        <dbReference type="ARBA" id="ARBA00004572"/>
    </source>
</evidence>
<evidence type="ECO:0000256" key="4">
    <source>
        <dbReference type="ARBA" id="ARBA00012483"/>
    </source>
</evidence>
<dbReference type="EC" id="2.3.2.27" evidence="4"/>
<dbReference type="Pfam" id="PF13639">
    <property type="entry name" value="zf-RING_2"/>
    <property type="match status" value="1"/>
</dbReference>
<dbReference type="PANTHER" id="PTHR13247">
    <property type="entry name" value="TETRATRICOPEPTIDE REPEAT PROTEIN 11 TPR REPEAT PROTEIN 11"/>
    <property type="match status" value="1"/>
</dbReference>
<dbReference type="GO" id="GO:0000266">
    <property type="term" value="P:mitochondrial fission"/>
    <property type="evidence" value="ECO:0007669"/>
    <property type="project" value="InterPro"/>
</dbReference>
<dbReference type="GO" id="GO:0061630">
    <property type="term" value="F:ubiquitin protein ligase activity"/>
    <property type="evidence" value="ECO:0007669"/>
    <property type="project" value="UniProtKB-EC"/>
</dbReference>
<evidence type="ECO:0000256" key="12">
    <source>
        <dbReference type="ARBA" id="ARBA00022803"/>
    </source>
</evidence>
<dbReference type="SUPFAM" id="SSF48452">
    <property type="entry name" value="TPR-like"/>
    <property type="match status" value="1"/>
</dbReference>
<dbReference type="GO" id="GO:0008270">
    <property type="term" value="F:zinc ion binding"/>
    <property type="evidence" value="ECO:0007669"/>
    <property type="project" value="UniProtKB-KW"/>
</dbReference>
<evidence type="ECO:0000313" key="23">
    <source>
        <dbReference type="Proteomes" id="UP000509510"/>
    </source>
</evidence>
<dbReference type="GO" id="GO:0005778">
    <property type="term" value="C:peroxisomal membrane"/>
    <property type="evidence" value="ECO:0007669"/>
    <property type="project" value="TreeGrafter"/>
</dbReference>
<keyword evidence="13" id="KW-0862">Zinc</keyword>
<evidence type="ECO:0000256" key="14">
    <source>
        <dbReference type="ARBA" id="ARBA00022989"/>
    </source>
</evidence>
<comment type="catalytic activity">
    <reaction evidence="1">
        <text>S-ubiquitinyl-[E2 ubiquitin-conjugating enzyme]-L-cysteine + [acceptor protein]-L-lysine = [E2 ubiquitin-conjugating enzyme]-L-cysteine + N(6)-ubiquitinyl-[acceptor protein]-L-lysine.</text>
        <dbReference type="EC" id="2.3.2.27"/>
    </reaction>
</comment>
<evidence type="ECO:0000256" key="6">
    <source>
        <dbReference type="ARBA" id="ARBA00022679"/>
    </source>
</evidence>
<dbReference type="SMART" id="SM00184">
    <property type="entry name" value="RING"/>
    <property type="match status" value="1"/>
</dbReference>
<keyword evidence="7 20" id="KW-0812">Transmembrane</keyword>
<dbReference type="InterPro" id="IPR013083">
    <property type="entry name" value="Znf_RING/FYVE/PHD"/>
</dbReference>
<evidence type="ECO:0000259" key="21">
    <source>
        <dbReference type="PROSITE" id="PS50089"/>
    </source>
</evidence>
<evidence type="ECO:0000313" key="22">
    <source>
        <dbReference type="EMBL" id="QKX58153.1"/>
    </source>
</evidence>
<keyword evidence="12" id="KW-0802">TPR repeat</keyword>
<evidence type="ECO:0000256" key="16">
    <source>
        <dbReference type="ARBA" id="ARBA00023136"/>
    </source>
</evidence>
<accession>A0A7H8QZJ8</accession>
<keyword evidence="16 20" id="KW-0472">Membrane</keyword>
<feature type="domain" description="RING-type" evidence="21">
    <location>
        <begin position="514"/>
        <end position="555"/>
    </location>
</feature>
<dbReference type="EMBL" id="CP055900">
    <property type="protein sequence ID" value="QKX58153.1"/>
    <property type="molecule type" value="Genomic_DNA"/>
</dbReference>
<keyword evidence="23" id="KW-1185">Reference proteome</keyword>
<evidence type="ECO:0000256" key="15">
    <source>
        <dbReference type="ARBA" id="ARBA00023128"/>
    </source>
</evidence>
<dbReference type="GO" id="GO:0016567">
    <property type="term" value="P:protein ubiquitination"/>
    <property type="evidence" value="ECO:0007669"/>
    <property type="project" value="UniProtKB-ARBA"/>
</dbReference>
<dbReference type="Gene3D" id="3.30.40.10">
    <property type="entry name" value="Zinc/RING finger domain, C3HC4 (zinc finger)"/>
    <property type="match status" value="1"/>
</dbReference>
<feature type="compositionally biased region" description="Polar residues" evidence="19">
    <location>
        <begin position="320"/>
        <end position="333"/>
    </location>
</feature>
<evidence type="ECO:0000256" key="17">
    <source>
        <dbReference type="ARBA" id="ARBA00025016"/>
    </source>
</evidence>
<evidence type="ECO:0000256" key="5">
    <source>
        <dbReference type="ARBA" id="ARBA00014314"/>
    </source>
</evidence>
<dbReference type="GO" id="GO:0005741">
    <property type="term" value="C:mitochondrial outer membrane"/>
    <property type="evidence" value="ECO:0007669"/>
    <property type="project" value="UniProtKB-SubCell"/>
</dbReference>
<keyword evidence="10" id="KW-0833">Ubl conjugation pathway</keyword>
<gene>
    <name evidence="22" type="ORF">TRUGW13939_05274</name>
</gene>
<dbReference type="InterPro" id="IPR001841">
    <property type="entry name" value="Znf_RING"/>
</dbReference>
<dbReference type="InterPro" id="IPR028058">
    <property type="entry name" value="Fis1_TPR_N"/>
</dbReference>
<dbReference type="InterPro" id="IPR033745">
    <property type="entry name" value="Fis1_cytosol"/>
</dbReference>
<dbReference type="Pfam" id="PF14852">
    <property type="entry name" value="Fis1_TPR_N"/>
    <property type="match status" value="1"/>
</dbReference>
<dbReference type="KEGG" id="trg:TRUGW13939_05274"/>
<dbReference type="GeneID" id="55992772"/>
<dbReference type="PANTHER" id="PTHR13247:SF0">
    <property type="entry name" value="MITOCHONDRIAL FISSION 1 PROTEIN"/>
    <property type="match status" value="1"/>
</dbReference>
<dbReference type="GO" id="GO:0016559">
    <property type="term" value="P:peroxisome fission"/>
    <property type="evidence" value="ECO:0007669"/>
    <property type="project" value="TreeGrafter"/>
</dbReference>
<feature type="compositionally biased region" description="Low complexity" evidence="19">
    <location>
        <begin position="599"/>
        <end position="608"/>
    </location>
</feature>
<evidence type="ECO:0000256" key="13">
    <source>
        <dbReference type="ARBA" id="ARBA00022833"/>
    </source>
</evidence>
<evidence type="ECO:0000256" key="11">
    <source>
        <dbReference type="ARBA" id="ARBA00022787"/>
    </source>
</evidence>
<keyword evidence="14 20" id="KW-1133">Transmembrane helix</keyword>
<dbReference type="Proteomes" id="UP000509510">
    <property type="component" value="Chromosome III"/>
</dbReference>
<dbReference type="PROSITE" id="PS50089">
    <property type="entry name" value="ZF_RING_2"/>
    <property type="match status" value="1"/>
</dbReference>